<evidence type="ECO:0000256" key="6">
    <source>
        <dbReference type="ARBA" id="ARBA00023136"/>
    </source>
</evidence>
<accession>A0A926VBY9</accession>
<protein>
    <submittedName>
        <fullName evidence="9">Sugar transferase</fullName>
    </submittedName>
</protein>
<dbReference type="InterPro" id="IPR017475">
    <property type="entry name" value="EPS_sugar_tfrase"/>
</dbReference>
<feature type="domain" description="Bacterial sugar transferase" evidence="8">
    <location>
        <begin position="276"/>
        <end position="466"/>
    </location>
</feature>
<feature type="transmembrane region" description="Helical" evidence="7">
    <location>
        <begin position="20"/>
        <end position="41"/>
    </location>
</feature>
<comment type="subcellular location">
    <subcellularLocation>
        <location evidence="1">Membrane</location>
        <topology evidence="1">Multi-pass membrane protein</topology>
    </subcellularLocation>
</comment>
<dbReference type="GO" id="GO:0016780">
    <property type="term" value="F:phosphotransferase activity, for other substituted phosphate groups"/>
    <property type="evidence" value="ECO:0007669"/>
    <property type="project" value="TreeGrafter"/>
</dbReference>
<evidence type="ECO:0000259" key="8">
    <source>
        <dbReference type="Pfam" id="PF02397"/>
    </source>
</evidence>
<feature type="transmembrane region" description="Helical" evidence="7">
    <location>
        <begin position="93"/>
        <end position="111"/>
    </location>
</feature>
<dbReference type="Pfam" id="PF13727">
    <property type="entry name" value="CoA_binding_3"/>
    <property type="match status" value="1"/>
</dbReference>
<dbReference type="GO" id="GO:0016020">
    <property type="term" value="C:membrane"/>
    <property type="evidence" value="ECO:0007669"/>
    <property type="project" value="UniProtKB-SubCell"/>
</dbReference>
<proteinExistence type="inferred from homology"/>
<keyword evidence="4 7" id="KW-0812">Transmembrane</keyword>
<dbReference type="EMBL" id="JACJPW010000014">
    <property type="protein sequence ID" value="MBD2180971.1"/>
    <property type="molecule type" value="Genomic_DNA"/>
</dbReference>
<dbReference type="NCBIfam" id="TIGR03025">
    <property type="entry name" value="EPS_sugtrans"/>
    <property type="match status" value="1"/>
</dbReference>
<feature type="transmembrane region" description="Helical" evidence="7">
    <location>
        <begin position="278"/>
        <end position="302"/>
    </location>
</feature>
<evidence type="ECO:0000256" key="1">
    <source>
        <dbReference type="ARBA" id="ARBA00004141"/>
    </source>
</evidence>
<feature type="transmembrane region" description="Helical" evidence="7">
    <location>
        <begin position="123"/>
        <end position="147"/>
    </location>
</feature>
<evidence type="ECO:0000256" key="5">
    <source>
        <dbReference type="ARBA" id="ARBA00022989"/>
    </source>
</evidence>
<gene>
    <name evidence="9" type="ORF">H6G03_07630</name>
</gene>
<organism evidence="9 10">
    <name type="scientific">Aerosakkonema funiforme FACHB-1375</name>
    <dbReference type="NCBI Taxonomy" id="2949571"/>
    <lineage>
        <taxon>Bacteria</taxon>
        <taxon>Bacillati</taxon>
        <taxon>Cyanobacteriota</taxon>
        <taxon>Cyanophyceae</taxon>
        <taxon>Oscillatoriophycideae</taxon>
        <taxon>Aerosakkonematales</taxon>
        <taxon>Aerosakkonemataceae</taxon>
        <taxon>Aerosakkonema</taxon>
    </lineage>
</organism>
<dbReference type="PANTHER" id="PTHR30576">
    <property type="entry name" value="COLANIC BIOSYNTHESIS UDP-GLUCOSE LIPID CARRIER TRANSFERASE"/>
    <property type="match status" value="1"/>
</dbReference>
<dbReference type="PANTHER" id="PTHR30576:SF23">
    <property type="entry name" value="GLUCOSYLTRANSFERASE"/>
    <property type="match status" value="1"/>
</dbReference>
<dbReference type="RefSeq" id="WP_190463730.1">
    <property type="nucleotide sequence ID" value="NZ_JACJPW010000014.1"/>
</dbReference>
<reference evidence="9" key="2">
    <citation type="submission" date="2020-08" db="EMBL/GenBank/DDBJ databases">
        <authorList>
            <person name="Chen M."/>
            <person name="Teng W."/>
            <person name="Zhao L."/>
            <person name="Hu C."/>
            <person name="Zhou Y."/>
            <person name="Han B."/>
            <person name="Song L."/>
            <person name="Shu W."/>
        </authorList>
    </citation>
    <scope>NUCLEOTIDE SEQUENCE</scope>
    <source>
        <strain evidence="9">FACHB-1375</strain>
    </source>
</reference>
<keyword evidence="5 7" id="KW-1133">Transmembrane helix</keyword>
<keyword evidence="10" id="KW-1185">Reference proteome</keyword>
<name>A0A926VBY9_9CYAN</name>
<evidence type="ECO:0000313" key="10">
    <source>
        <dbReference type="Proteomes" id="UP000641646"/>
    </source>
</evidence>
<dbReference type="Pfam" id="PF02397">
    <property type="entry name" value="Bac_transf"/>
    <property type="match status" value="1"/>
</dbReference>
<evidence type="ECO:0000256" key="3">
    <source>
        <dbReference type="ARBA" id="ARBA00022679"/>
    </source>
</evidence>
<dbReference type="AlphaFoldDB" id="A0A926VBY9"/>
<keyword evidence="6 7" id="KW-0472">Membrane</keyword>
<comment type="caution">
    <text evidence="9">The sequence shown here is derived from an EMBL/GenBank/DDBJ whole genome shotgun (WGS) entry which is preliminary data.</text>
</comment>
<reference evidence="9" key="1">
    <citation type="journal article" date="2015" name="ISME J.">
        <title>Draft Genome Sequence of Streptomyces incarnatus NRRL8089, which Produces the Nucleoside Antibiotic Sinefungin.</title>
        <authorList>
            <person name="Oshima K."/>
            <person name="Hattori M."/>
            <person name="Shimizu H."/>
            <person name="Fukuda K."/>
            <person name="Nemoto M."/>
            <person name="Inagaki K."/>
            <person name="Tamura T."/>
        </authorList>
    </citation>
    <scope>NUCLEOTIDE SEQUENCE</scope>
    <source>
        <strain evidence="9">FACHB-1375</strain>
    </source>
</reference>
<evidence type="ECO:0000313" key="9">
    <source>
        <dbReference type="EMBL" id="MBD2180971.1"/>
    </source>
</evidence>
<feature type="transmembrane region" description="Helical" evidence="7">
    <location>
        <begin position="61"/>
        <end position="81"/>
    </location>
</feature>
<keyword evidence="3 9" id="KW-0808">Transferase</keyword>
<dbReference type="InterPro" id="IPR003362">
    <property type="entry name" value="Bact_transf"/>
</dbReference>
<evidence type="ECO:0000256" key="7">
    <source>
        <dbReference type="SAM" id="Phobius"/>
    </source>
</evidence>
<evidence type="ECO:0000256" key="4">
    <source>
        <dbReference type="ARBA" id="ARBA00022692"/>
    </source>
</evidence>
<dbReference type="Proteomes" id="UP000641646">
    <property type="component" value="Unassembled WGS sequence"/>
</dbReference>
<evidence type="ECO:0000256" key="2">
    <source>
        <dbReference type="ARBA" id="ARBA00006464"/>
    </source>
</evidence>
<comment type="similarity">
    <text evidence="2">Belongs to the bacterial sugar transferase family.</text>
</comment>
<sequence>MPDLRAPIITRLRQGTGVGWLRVAILLVLDSLMLSLAWIIADSWGTPVNSFELFWKSSQEPGFLLPIMVISLGILAASGLYGTDDKRRDYFTLIKSLTLAQIVLLIIAFLYKPGLIVSRSTFLLSWLLSIIFVCTERLLIQLAIVSLRRQGAIRQRIFLLGDPGDVEEARKLLDRTARFDVRGQAILPSESNQEFWIEILDRVRQLRVSEVFVCSWEAVRAPIFLYWELMSSGISLRVLPIGLKIPSQWSEIKMIDGLTTIRFRSPPILGSDFWTKRFVDIVAAISVLMLASPLFLAIALLIKFDSRGPIFYKQNRVGLKGRHFKVWKFRTMVIDADRLQKELEAKNEMKGGVMFKMKDDPRITRVGKFLRRYSLDELPQIINVLLGEMSLVGPRPFPLRDVEKMSEHHFIRHEVLPGITGLWQVSGRSNVVDFEDVFRLDITYIQNWSLALDFQILLQTIKVVLQKEGAY</sequence>